<dbReference type="Proteomes" id="UP000789508">
    <property type="component" value="Unassembled WGS sequence"/>
</dbReference>
<keyword evidence="2" id="KW-0436">Ligase</keyword>
<dbReference type="PANTHER" id="PTHR22594:SF34">
    <property type="entry name" value="ASPARAGINE--TRNA LIGASE, MITOCHONDRIAL-RELATED"/>
    <property type="match status" value="1"/>
</dbReference>
<dbReference type="GO" id="GO:0005524">
    <property type="term" value="F:ATP binding"/>
    <property type="evidence" value="ECO:0007669"/>
    <property type="project" value="UniProtKB-KW"/>
</dbReference>
<feature type="non-terminal residue" evidence="3">
    <location>
        <position position="98"/>
    </location>
</feature>
<keyword evidence="2" id="KW-0030">Aminoacyl-tRNA synthetase</keyword>
<name>A0A9N9P0T9_9GLOM</name>
<dbReference type="GO" id="GO:0004816">
    <property type="term" value="F:asparagine-tRNA ligase activity"/>
    <property type="evidence" value="ECO:0007669"/>
    <property type="project" value="TreeGrafter"/>
</dbReference>
<proteinExistence type="predicted"/>
<evidence type="ECO:0000256" key="1">
    <source>
        <dbReference type="ARBA" id="ARBA00022917"/>
    </source>
</evidence>
<evidence type="ECO:0000313" key="4">
    <source>
        <dbReference type="Proteomes" id="UP000789508"/>
    </source>
</evidence>
<dbReference type="PANTHER" id="PTHR22594">
    <property type="entry name" value="ASPARTYL/LYSYL-TRNA SYNTHETASE"/>
    <property type="match status" value="1"/>
</dbReference>
<dbReference type="GO" id="GO:0006421">
    <property type="term" value="P:asparaginyl-tRNA aminoacylation"/>
    <property type="evidence" value="ECO:0007669"/>
    <property type="project" value="TreeGrafter"/>
</dbReference>
<dbReference type="Gene3D" id="3.30.930.10">
    <property type="entry name" value="Bira Bifunctional Protein, Domain 2"/>
    <property type="match status" value="1"/>
</dbReference>
<dbReference type="InterPro" id="IPR045864">
    <property type="entry name" value="aa-tRNA-synth_II/BPL/LPL"/>
</dbReference>
<keyword evidence="4" id="KW-1185">Reference proteome</keyword>
<accession>A0A9N9P0T9</accession>
<organism evidence="3 4">
    <name type="scientific">Ambispora leptoticha</name>
    <dbReference type="NCBI Taxonomy" id="144679"/>
    <lineage>
        <taxon>Eukaryota</taxon>
        <taxon>Fungi</taxon>
        <taxon>Fungi incertae sedis</taxon>
        <taxon>Mucoromycota</taxon>
        <taxon>Glomeromycotina</taxon>
        <taxon>Glomeromycetes</taxon>
        <taxon>Archaeosporales</taxon>
        <taxon>Ambisporaceae</taxon>
        <taxon>Ambispora</taxon>
    </lineage>
</organism>
<reference evidence="3" key="1">
    <citation type="submission" date="2021-06" db="EMBL/GenBank/DDBJ databases">
        <authorList>
            <person name="Kallberg Y."/>
            <person name="Tangrot J."/>
            <person name="Rosling A."/>
        </authorList>
    </citation>
    <scope>NUCLEOTIDE SEQUENCE</scope>
    <source>
        <strain evidence="3">FL130A</strain>
    </source>
</reference>
<dbReference type="AlphaFoldDB" id="A0A9N9P0T9"/>
<comment type="caution">
    <text evidence="3">The sequence shown here is derived from an EMBL/GenBank/DDBJ whole genome shotgun (WGS) entry which is preliminary data.</text>
</comment>
<sequence>DSEIKVGDEFRLVRGKTPASGDYPFQKKKIPLETVQGFYYIPTPIITSNDTEGAGELFNIATNEKQSLVGEQKEPFFSKPAKLTVSGQLHAEALAQGL</sequence>
<dbReference type="GO" id="GO:0005739">
    <property type="term" value="C:mitochondrion"/>
    <property type="evidence" value="ECO:0007669"/>
    <property type="project" value="TreeGrafter"/>
</dbReference>
<evidence type="ECO:0000256" key="2">
    <source>
        <dbReference type="ARBA" id="ARBA00023146"/>
    </source>
</evidence>
<feature type="non-terminal residue" evidence="3">
    <location>
        <position position="1"/>
    </location>
</feature>
<evidence type="ECO:0000313" key="3">
    <source>
        <dbReference type="EMBL" id="CAG8779146.1"/>
    </source>
</evidence>
<keyword evidence="1" id="KW-0648">Protein biosynthesis</keyword>
<protein>
    <submittedName>
        <fullName evidence="3">8184_t:CDS:1</fullName>
    </submittedName>
</protein>
<dbReference type="EMBL" id="CAJVPS010057731">
    <property type="protein sequence ID" value="CAG8779146.1"/>
    <property type="molecule type" value="Genomic_DNA"/>
</dbReference>
<dbReference type="OrthoDB" id="1931232at2759"/>
<dbReference type="SUPFAM" id="SSF55681">
    <property type="entry name" value="Class II aaRS and biotin synthetases"/>
    <property type="match status" value="1"/>
</dbReference>
<gene>
    <name evidence="3" type="ORF">ALEPTO_LOCUS14573</name>
</gene>